<gene>
    <name evidence="1" type="ORF">GMARGA_LOCUS23832</name>
</gene>
<evidence type="ECO:0000313" key="2">
    <source>
        <dbReference type="Proteomes" id="UP000789901"/>
    </source>
</evidence>
<keyword evidence="2" id="KW-1185">Reference proteome</keyword>
<dbReference type="EMBL" id="CAJVQB010024534">
    <property type="protein sequence ID" value="CAG8804345.1"/>
    <property type="molecule type" value="Genomic_DNA"/>
</dbReference>
<evidence type="ECO:0000313" key="1">
    <source>
        <dbReference type="EMBL" id="CAG8804345.1"/>
    </source>
</evidence>
<proteinExistence type="predicted"/>
<accession>A0ABN7VXD9</accession>
<sequence length="147" mass="17019">MKLSAHREVTDYIISPEWEPTGEELARNAVLVSYENEISPEDDEKMDKQYPGDEVQMASTEQNYRMVIDTGSMMMIIPYFVRQHLYSPKDGWQNSSFHPNGYGGTVRVTQASREWLICLGDGSNWSNWVRTREVYSWQKSPLMSTVV</sequence>
<protein>
    <submittedName>
        <fullName evidence="1">25043_t:CDS:1</fullName>
    </submittedName>
</protein>
<organism evidence="1 2">
    <name type="scientific">Gigaspora margarita</name>
    <dbReference type="NCBI Taxonomy" id="4874"/>
    <lineage>
        <taxon>Eukaryota</taxon>
        <taxon>Fungi</taxon>
        <taxon>Fungi incertae sedis</taxon>
        <taxon>Mucoromycota</taxon>
        <taxon>Glomeromycotina</taxon>
        <taxon>Glomeromycetes</taxon>
        <taxon>Diversisporales</taxon>
        <taxon>Gigasporaceae</taxon>
        <taxon>Gigaspora</taxon>
    </lineage>
</organism>
<dbReference type="Proteomes" id="UP000789901">
    <property type="component" value="Unassembled WGS sequence"/>
</dbReference>
<reference evidence="1 2" key="1">
    <citation type="submission" date="2021-06" db="EMBL/GenBank/DDBJ databases">
        <authorList>
            <person name="Kallberg Y."/>
            <person name="Tangrot J."/>
            <person name="Rosling A."/>
        </authorList>
    </citation>
    <scope>NUCLEOTIDE SEQUENCE [LARGE SCALE GENOMIC DNA]</scope>
    <source>
        <strain evidence="1 2">120-4 pot B 10/14</strain>
    </source>
</reference>
<comment type="caution">
    <text evidence="1">The sequence shown here is derived from an EMBL/GenBank/DDBJ whole genome shotgun (WGS) entry which is preliminary data.</text>
</comment>
<name>A0ABN7VXD9_GIGMA</name>